<feature type="region of interest" description="Disordered" evidence="2">
    <location>
        <begin position="565"/>
        <end position="630"/>
    </location>
</feature>
<feature type="domain" description="SbsA Ig-like" evidence="3">
    <location>
        <begin position="138"/>
        <end position="241"/>
    </location>
</feature>
<dbReference type="RefSeq" id="WP_121452177.1">
    <property type="nucleotide sequence ID" value="NZ_RBWE01000001.1"/>
</dbReference>
<feature type="compositionally biased region" description="Acidic residues" evidence="2">
    <location>
        <begin position="584"/>
        <end position="596"/>
    </location>
</feature>
<feature type="domain" description="SbsA Ig-like" evidence="3">
    <location>
        <begin position="354"/>
        <end position="457"/>
    </location>
</feature>
<dbReference type="Pfam" id="PF13205">
    <property type="entry name" value="Big_5"/>
    <property type="match status" value="4"/>
</dbReference>
<feature type="domain" description="SbsA Ig-like" evidence="3">
    <location>
        <begin position="462"/>
        <end position="565"/>
    </location>
</feature>
<dbReference type="InterPro" id="IPR032812">
    <property type="entry name" value="SbsA_Ig"/>
</dbReference>
<dbReference type="Proteomes" id="UP000271256">
    <property type="component" value="Unassembled WGS sequence"/>
</dbReference>
<accession>A0A494X4C1</accession>
<dbReference type="EMBL" id="RBWE01000001">
    <property type="protein sequence ID" value="RKO67780.1"/>
    <property type="molecule type" value="Genomic_DNA"/>
</dbReference>
<dbReference type="InterPro" id="IPR013783">
    <property type="entry name" value="Ig-like_fold"/>
</dbReference>
<dbReference type="OrthoDB" id="3648721at2"/>
<gene>
    <name evidence="4" type="ORF">D7024_13030</name>
</gene>
<evidence type="ECO:0000256" key="2">
    <source>
        <dbReference type="SAM" id="MobiDB-lite"/>
    </source>
</evidence>
<reference evidence="4 5" key="1">
    <citation type="submission" date="2018-10" db="EMBL/GenBank/DDBJ databases">
        <authorList>
            <person name="Grouzdev D.S."/>
            <person name="Krutkina M.S."/>
            <person name="Tourova T.P."/>
            <person name="Nazina T.N."/>
        </authorList>
    </citation>
    <scope>NUCLEOTIDE SEQUENCE [LARGE SCALE GENOMIC DNA]</scope>
    <source>
        <strain evidence="4 5">435</strain>
    </source>
</reference>
<organism evidence="4 5">
    <name type="scientific">Desulfofundulus salinus</name>
    <dbReference type="NCBI Taxonomy" id="2419843"/>
    <lineage>
        <taxon>Bacteria</taxon>
        <taxon>Bacillati</taxon>
        <taxon>Bacillota</taxon>
        <taxon>Clostridia</taxon>
        <taxon>Eubacteriales</taxon>
        <taxon>Peptococcaceae</taxon>
        <taxon>Desulfofundulus</taxon>
    </lineage>
</organism>
<name>A0A494X4C1_9FIRM</name>
<proteinExistence type="predicted"/>
<evidence type="ECO:0000313" key="4">
    <source>
        <dbReference type="EMBL" id="RKO67780.1"/>
    </source>
</evidence>
<keyword evidence="5" id="KW-1185">Reference proteome</keyword>
<comment type="caution">
    <text evidence="4">The sequence shown here is derived from an EMBL/GenBank/DDBJ whole genome shotgun (WGS) entry which is preliminary data.</text>
</comment>
<keyword evidence="1" id="KW-0732">Signal</keyword>
<feature type="domain" description="SbsA Ig-like" evidence="3">
    <location>
        <begin position="246"/>
        <end position="349"/>
    </location>
</feature>
<sequence>MIRKLLSLLKPAGACGLLLALILIFGFAGSALALPPAPHQFYGQVTVGGAPAQQGIEVVAKIGGVQYEATTADAQGRYGYDIDDPFYVPADDPDTLDKEGGRDGETVEFYVAGVLAGSCAFKSGETTPLNLAIDALPDTTAPVVEAVDPDNGTTDVPVDQVVTVTFSEDVQQGDRFGQIALKDAAGNTVDCNVALSGKVLTIDPNDNLAYSTSYTVVIPAGAVADLAGNALAQDYAFSFTTEAEPDTIAPAVEAVDPVDGATNVPVGTSVTVTFSEDVKAGAAYDGIALKDAEGNAVAVTTNIEGKVLTIKPDANLAYSTKYTVIIPAGAVADLAGNALAQDYAFSFTTEAEPDTIAPTVEAAEPVDGATNVPVVVTITVTFSEDVQEGDSFGQIALKDAEGNPVDCNVTLNGNVLTIDPNANLAYSTAYTVTIPAGAVQDAAGNELADGYAFGFTTEAEPDNIAPAVEATEPADGATDVPVSTSVTVTFSEDVNAGAAYDGIELKDAEGNTVAVTRSIESKVLTIKPDVNLDYSTTYTVTIPAGAVQDAAGNGLAEEYTFSFTTQGASGEEQQPGEVTTPEEGTTEEGTAPEEEQQPSTGGVDEQPPGEVTDLTVSPQPGAGRFSISFTAPSDSDLRGVAVYATVYGSNDWEQVNFGDDEASLFECQPGESVDIWVQVPGNLVLGSDEVQFKVVAVDYSGNESQGVVADNAGQGYPVLAYWELTPGPEGWRTFSVPVQLAGGQKLLGDVIDLGKVDIAYKFDAASQQWVQVTADNNTIQPLEAVYVKLKEPVLAVIKPATEPTNPPVRNLLKGWNLVGFTKADNVYDALYSVRERWSVAVSPAVNPDPWAVTPRQNAAVKTHYGYWVYMDESGNLAGFSTTPVTVGTYPFERE</sequence>
<evidence type="ECO:0000256" key="1">
    <source>
        <dbReference type="ARBA" id="ARBA00022729"/>
    </source>
</evidence>
<dbReference type="Gene3D" id="2.60.40.10">
    <property type="entry name" value="Immunoglobulins"/>
    <property type="match status" value="1"/>
</dbReference>
<dbReference type="InterPro" id="IPR014755">
    <property type="entry name" value="Cu-Rt/internalin_Ig-like"/>
</dbReference>
<dbReference type="Gene3D" id="2.60.40.1220">
    <property type="match status" value="4"/>
</dbReference>
<protein>
    <recommendedName>
        <fullName evidence="3">SbsA Ig-like domain-containing protein</fullName>
    </recommendedName>
</protein>
<dbReference type="AlphaFoldDB" id="A0A494X4C1"/>
<evidence type="ECO:0000313" key="5">
    <source>
        <dbReference type="Proteomes" id="UP000271256"/>
    </source>
</evidence>
<evidence type="ECO:0000259" key="3">
    <source>
        <dbReference type="Pfam" id="PF13205"/>
    </source>
</evidence>